<dbReference type="EMBL" id="PEKT02000007">
    <property type="protein sequence ID" value="PIS51949.1"/>
    <property type="molecule type" value="Genomic_DNA"/>
</dbReference>
<dbReference type="InterPro" id="IPR014980">
    <property type="entry name" value="DOPA_dioxygen"/>
</dbReference>
<gene>
    <name evidence="2" type="ORF">B9J08_003558</name>
    <name evidence="1" type="ORF">B9J08_01416</name>
</gene>
<protein>
    <recommendedName>
        <fullName evidence="4">Dopa 4,5-dioxygenase</fullName>
    </recommendedName>
</protein>
<dbReference type="Pfam" id="PF08883">
    <property type="entry name" value="DOPA_dioxygen"/>
    <property type="match status" value="1"/>
</dbReference>
<evidence type="ECO:0000313" key="2">
    <source>
        <dbReference type="EMBL" id="PIS51949.1"/>
    </source>
</evidence>
<evidence type="ECO:0000313" key="1">
    <source>
        <dbReference type="EMBL" id="KAK8443056.1"/>
    </source>
</evidence>
<dbReference type="VEuPathDB" id="FungiDB:CJI97_003631"/>
<dbReference type="InterPro" id="IPR023389">
    <property type="entry name" value="DOPA-like_sf"/>
</dbReference>
<dbReference type="OMA" id="YDFHVYY"/>
<proteinExistence type="predicted"/>
<reference evidence="2 3" key="1">
    <citation type="journal article" date="2017" name="Clin. Infect. Dis.">
        <title>Simultaneous emergence of multidrug-resistant Candida auris on 3 continents confirmed by whole-genome sequencing and epidemiological analyses.</title>
        <authorList>
            <person name="Lockhart S.R."/>
            <person name="Etienne K.A."/>
            <person name="Vallabhaneni S."/>
            <person name="Farooqi J."/>
            <person name="Chowdhary A."/>
            <person name="Govender N.P."/>
            <person name="Colombo A.L."/>
            <person name="Calvo B."/>
            <person name="Cuomo C.A."/>
            <person name="Desjardins C.A."/>
            <person name="Berkow E.L."/>
            <person name="Castanheira M."/>
            <person name="Magobo R.E."/>
            <person name="Jabeen K."/>
            <person name="Asghar R.J."/>
            <person name="Meis J.F."/>
            <person name="Jackson B."/>
            <person name="Chiller T."/>
            <person name="Litvintseva A.P."/>
        </authorList>
    </citation>
    <scope>NUCLEOTIDE SEQUENCE [LARGE SCALE GENOMIC DNA]</scope>
    <source>
        <strain evidence="2 3">B8441</strain>
    </source>
</reference>
<reference evidence="1 3" key="3">
    <citation type="journal article" date="2018" name="Nat. Commun.">
        <title>Genomic insights into multidrug-resistance, mating and virulence in Candida auris and related emerging species.</title>
        <authorList>
            <person name="Munoz J.F."/>
            <person name="Gade L."/>
            <person name="Chow N.A."/>
            <person name="Loparev V.N."/>
            <person name="Juieng P."/>
            <person name="Berkow E.L."/>
            <person name="Farrer R.A."/>
            <person name="Litvintseva A.P."/>
            <person name="Cuomo C.A."/>
        </authorList>
    </citation>
    <scope>GENOME REANNOTATION</scope>
    <source>
        <strain evidence="1 3">B8441</strain>
    </source>
</reference>
<dbReference type="VEuPathDB" id="FungiDB:CJJ07_004822"/>
<reference evidence="1" key="4">
    <citation type="submission" date="2024-03" db="EMBL/GenBank/DDBJ databases">
        <title>Improved genome assembly of Candida auris strain B8441 and annotation of B11205.</title>
        <authorList>
            <person name="Cauldron N.C."/>
            <person name="Shea T."/>
            <person name="Cuomo C.A."/>
        </authorList>
    </citation>
    <scope>NUCLEOTIDE SEQUENCE</scope>
    <source>
        <strain evidence="1">B8441</strain>
    </source>
</reference>
<evidence type="ECO:0000313" key="3">
    <source>
        <dbReference type="Proteomes" id="UP000230249"/>
    </source>
</evidence>
<dbReference type="PANTHER" id="PTHR36423:SF2">
    <property type="entry name" value="AFR070WP"/>
    <property type="match status" value="1"/>
</dbReference>
<dbReference type="AlphaFoldDB" id="A0A2H0ZMT5"/>
<comment type="caution">
    <text evidence="2">The sequence shown here is derived from an EMBL/GenBank/DDBJ whole genome shotgun (WGS) entry which is preliminary data.</text>
</comment>
<organism evidence="2">
    <name type="scientific">Candidozyma auris</name>
    <name type="common">Yeast</name>
    <name type="synonym">Candida auris</name>
    <dbReference type="NCBI Taxonomy" id="498019"/>
    <lineage>
        <taxon>Eukaryota</taxon>
        <taxon>Fungi</taxon>
        <taxon>Dikarya</taxon>
        <taxon>Ascomycota</taxon>
        <taxon>Saccharomycotina</taxon>
        <taxon>Pichiomycetes</taxon>
        <taxon>Metschnikowiaceae</taxon>
        <taxon>Candidozyma</taxon>
    </lineage>
</organism>
<sequence length="164" mass="19062">MDYLTTLNADNPELATKPIHSKLTWTDPVQYWDFHVYYDERTRDEANALKQKLLDDFPEQAKEGSIIVKQLKVEEPIGPHYDLFWEVDVARVDVFAKVLSWFSLNHGTLSVLVHPQTGWDLLDHTKHALWLGEKKPIKTFIFPTHRIEVAEFGVPRVPQPDDKS</sequence>
<dbReference type="VEuPathDB" id="FungiDB:CJJ09_000550"/>
<dbReference type="VEuPathDB" id="FungiDB:CJI96_0002091"/>
<keyword evidence="3" id="KW-1185">Reference proteome</keyword>
<dbReference type="Gene3D" id="3.30.70.1240">
    <property type="entry name" value="DOPA-like domains"/>
    <property type="match status" value="1"/>
</dbReference>
<dbReference type="VEuPathDB" id="FungiDB:B9J08_003558"/>
<reference evidence="2" key="2">
    <citation type="submission" date="2017-11" db="EMBL/GenBank/DDBJ databases">
        <title>Candida auris genome assembly and annotation.</title>
        <authorList>
            <person name="Munoz J.F."/>
            <person name="Gade L.G."/>
            <person name="Chow N.A."/>
            <person name="Litvintseva A.P."/>
            <person name="Loparev V.N."/>
            <person name="Cuomo C.A."/>
        </authorList>
    </citation>
    <scope>NUCLEOTIDE SEQUENCE</scope>
    <source>
        <strain evidence="2">B8441</strain>
    </source>
</reference>
<name>A0A2H0ZMT5_CANAR</name>
<evidence type="ECO:0008006" key="4">
    <source>
        <dbReference type="Google" id="ProtNLM"/>
    </source>
</evidence>
<dbReference type="PANTHER" id="PTHR36423">
    <property type="entry name" value="AFR070WP"/>
    <property type="match status" value="1"/>
</dbReference>
<dbReference type="VEuPathDB" id="FungiDB:QG37_08290"/>
<dbReference type="Proteomes" id="UP000230249">
    <property type="component" value="Unassembled WGS sequence"/>
</dbReference>
<accession>A0A2H0ZMT5</accession>
<dbReference type="SUPFAM" id="SSF143410">
    <property type="entry name" value="DOPA-like"/>
    <property type="match status" value="1"/>
</dbReference>
<dbReference type="EMBL" id="PEKT03000001">
    <property type="protein sequence ID" value="KAK8443056.1"/>
    <property type="molecule type" value="Genomic_DNA"/>
</dbReference>